<evidence type="ECO:0000313" key="2">
    <source>
        <dbReference type="Proteomes" id="UP000058446"/>
    </source>
</evidence>
<dbReference type="SMART" id="SM00855">
    <property type="entry name" value="PGAM"/>
    <property type="match status" value="1"/>
</dbReference>
<evidence type="ECO:0008006" key="3">
    <source>
        <dbReference type="Google" id="ProtNLM"/>
    </source>
</evidence>
<reference evidence="1 2" key="1">
    <citation type="submission" date="2013-10" db="EMBL/GenBank/DDBJ databases">
        <title>Complete genome sequence of Corynebacterium lactis DSM 45799(T), isolated from raw cow milk.</title>
        <authorList>
            <person name="Ruckert C."/>
            <person name="Albersmeier A."/>
            <person name="Lipski A."/>
            <person name="Kalinowski J."/>
        </authorList>
    </citation>
    <scope>NUCLEOTIDE SEQUENCE [LARGE SCALE GENOMIC DNA]</scope>
    <source>
        <strain evidence="1 2">RW2-5</strain>
    </source>
</reference>
<proteinExistence type="predicted"/>
<dbReference type="SUPFAM" id="SSF53254">
    <property type="entry name" value="Phosphoglycerate mutase-like"/>
    <property type="match status" value="1"/>
</dbReference>
<dbReference type="Proteomes" id="UP000058446">
    <property type="component" value="Chromosome"/>
</dbReference>
<dbReference type="InterPro" id="IPR029033">
    <property type="entry name" value="His_PPase_superfam"/>
</dbReference>
<dbReference type="RefSeq" id="WP_245621924.1">
    <property type="nucleotide sequence ID" value="NZ_CP006841.1"/>
</dbReference>
<dbReference type="PANTHER" id="PTHR48100">
    <property type="entry name" value="BROAD-SPECIFICITY PHOSPHATASE YOR283W-RELATED"/>
    <property type="match status" value="1"/>
</dbReference>
<dbReference type="Gene3D" id="3.40.50.1240">
    <property type="entry name" value="Phosphoglycerate mutase-like"/>
    <property type="match status" value="1"/>
</dbReference>
<dbReference type="GO" id="GO:0005737">
    <property type="term" value="C:cytoplasm"/>
    <property type="evidence" value="ECO:0007669"/>
    <property type="project" value="TreeGrafter"/>
</dbReference>
<dbReference type="CDD" id="cd07067">
    <property type="entry name" value="HP_PGM_like"/>
    <property type="match status" value="1"/>
</dbReference>
<evidence type="ECO:0000313" key="1">
    <source>
        <dbReference type="EMBL" id="ALA66617.1"/>
    </source>
</evidence>
<dbReference type="KEGG" id="clw:CLAC_01460"/>
<dbReference type="InterPro" id="IPR013078">
    <property type="entry name" value="His_Pase_superF_clade-1"/>
</dbReference>
<dbReference type="Pfam" id="PF00300">
    <property type="entry name" value="His_Phos_1"/>
    <property type="match status" value="1"/>
</dbReference>
<dbReference type="GO" id="GO:0016791">
    <property type="term" value="F:phosphatase activity"/>
    <property type="evidence" value="ECO:0007669"/>
    <property type="project" value="TreeGrafter"/>
</dbReference>
<dbReference type="PANTHER" id="PTHR48100:SF51">
    <property type="entry name" value="PHOSPHOGLYCERATE MUTASE"/>
    <property type="match status" value="1"/>
</dbReference>
<dbReference type="PATRIC" id="fig|1408189.4.peg.291"/>
<organism evidence="1 2">
    <name type="scientific">Corynebacterium lactis RW2-5</name>
    <dbReference type="NCBI Taxonomy" id="1408189"/>
    <lineage>
        <taxon>Bacteria</taxon>
        <taxon>Bacillati</taxon>
        <taxon>Actinomycetota</taxon>
        <taxon>Actinomycetes</taxon>
        <taxon>Mycobacteriales</taxon>
        <taxon>Corynebacteriaceae</taxon>
        <taxon>Corynebacterium</taxon>
    </lineage>
</organism>
<dbReference type="EMBL" id="CP006841">
    <property type="protein sequence ID" value="ALA66617.1"/>
    <property type="molecule type" value="Genomic_DNA"/>
</dbReference>
<gene>
    <name evidence="1" type="ORF">CLAC_01460</name>
</gene>
<sequence length="213" mass="23781">MANETLRQPQHAKTTVVHLVRHGEVYNPDKILYGRLPGWHLSERGQRQAAATAASFSGHEVSYFACSPLQRTQETSRPFTEVLGVEPVLDEDLLEAGNTFEGLHIKGIDSALWNPKYWPRLRRPGVPSWGEPYEEIADRMFEAIERARLAAEGSEAVLVSHQLCIIAAQRRARRLPLAHNPAVRQCDLASVTSLVFIGDTIVDVRYAEPAGHL</sequence>
<name>A0A0K2GXU3_9CORY</name>
<protein>
    <recommendedName>
        <fullName evidence="3">Phosphoglycerate mutase</fullName>
    </recommendedName>
</protein>
<accession>A0A0K2GXU3</accession>
<dbReference type="STRING" id="1408189.CLAC_01460"/>
<dbReference type="InterPro" id="IPR050275">
    <property type="entry name" value="PGM_Phosphatase"/>
</dbReference>
<keyword evidence="2" id="KW-1185">Reference proteome</keyword>
<dbReference type="AlphaFoldDB" id="A0A0K2GXU3"/>